<accession>A0A9D4JGR4</accession>
<keyword evidence="2" id="KW-1185">Reference proteome</keyword>
<dbReference type="EMBL" id="JAIWYP010000006">
    <property type="protein sequence ID" value="KAH3812091.1"/>
    <property type="molecule type" value="Genomic_DNA"/>
</dbReference>
<organism evidence="1 2">
    <name type="scientific">Dreissena polymorpha</name>
    <name type="common">Zebra mussel</name>
    <name type="synonym">Mytilus polymorpha</name>
    <dbReference type="NCBI Taxonomy" id="45954"/>
    <lineage>
        <taxon>Eukaryota</taxon>
        <taxon>Metazoa</taxon>
        <taxon>Spiralia</taxon>
        <taxon>Lophotrochozoa</taxon>
        <taxon>Mollusca</taxon>
        <taxon>Bivalvia</taxon>
        <taxon>Autobranchia</taxon>
        <taxon>Heteroconchia</taxon>
        <taxon>Euheterodonta</taxon>
        <taxon>Imparidentia</taxon>
        <taxon>Neoheterodontei</taxon>
        <taxon>Myida</taxon>
        <taxon>Dreissenoidea</taxon>
        <taxon>Dreissenidae</taxon>
        <taxon>Dreissena</taxon>
    </lineage>
</organism>
<sequence>MFILVQLKANSKVWEVIIRDMLFADGAALEVSSSPHILDPASLTTCPWKQRLTKCLARAQIP</sequence>
<gene>
    <name evidence="1" type="ORF">DPMN_140512</name>
</gene>
<reference evidence="1" key="2">
    <citation type="submission" date="2020-11" db="EMBL/GenBank/DDBJ databases">
        <authorList>
            <person name="McCartney M.A."/>
            <person name="Auch B."/>
            <person name="Kono T."/>
            <person name="Mallez S."/>
            <person name="Becker A."/>
            <person name="Gohl D.M."/>
            <person name="Silverstein K.A.T."/>
            <person name="Koren S."/>
            <person name="Bechman K.B."/>
            <person name="Herman A."/>
            <person name="Abrahante J.E."/>
            <person name="Garbe J."/>
        </authorList>
    </citation>
    <scope>NUCLEOTIDE SEQUENCE</scope>
    <source>
        <strain evidence="1">Duluth1</strain>
        <tissue evidence="1">Whole animal</tissue>
    </source>
</reference>
<evidence type="ECO:0000313" key="1">
    <source>
        <dbReference type="EMBL" id="KAH3812091.1"/>
    </source>
</evidence>
<comment type="caution">
    <text evidence="1">The sequence shown here is derived from an EMBL/GenBank/DDBJ whole genome shotgun (WGS) entry which is preliminary data.</text>
</comment>
<dbReference type="AlphaFoldDB" id="A0A9D4JGR4"/>
<proteinExistence type="predicted"/>
<reference evidence="1" key="1">
    <citation type="journal article" date="2019" name="bioRxiv">
        <title>The Genome of the Zebra Mussel, Dreissena polymorpha: A Resource for Invasive Species Research.</title>
        <authorList>
            <person name="McCartney M.A."/>
            <person name="Auch B."/>
            <person name="Kono T."/>
            <person name="Mallez S."/>
            <person name="Zhang Y."/>
            <person name="Obille A."/>
            <person name="Becker A."/>
            <person name="Abrahante J.E."/>
            <person name="Garbe J."/>
            <person name="Badalamenti J.P."/>
            <person name="Herman A."/>
            <person name="Mangelson H."/>
            <person name="Liachko I."/>
            <person name="Sullivan S."/>
            <person name="Sone E.D."/>
            <person name="Koren S."/>
            <person name="Silverstein K.A.T."/>
            <person name="Beckman K.B."/>
            <person name="Gohl D.M."/>
        </authorList>
    </citation>
    <scope>NUCLEOTIDE SEQUENCE</scope>
    <source>
        <strain evidence="1">Duluth1</strain>
        <tissue evidence="1">Whole animal</tissue>
    </source>
</reference>
<dbReference type="Proteomes" id="UP000828390">
    <property type="component" value="Unassembled WGS sequence"/>
</dbReference>
<protein>
    <submittedName>
        <fullName evidence="1">Uncharacterized protein</fullName>
    </submittedName>
</protein>
<name>A0A9D4JGR4_DREPO</name>
<evidence type="ECO:0000313" key="2">
    <source>
        <dbReference type="Proteomes" id="UP000828390"/>
    </source>
</evidence>